<dbReference type="Proteomes" id="UP000694846">
    <property type="component" value="Unplaced"/>
</dbReference>
<keyword evidence="2" id="KW-1185">Reference proteome</keyword>
<feature type="domain" description="DUF4817" evidence="1">
    <location>
        <begin position="5"/>
        <end position="54"/>
    </location>
</feature>
<gene>
    <name evidence="3" type="primary">LOC112686635</name>
</gene>
<evidence type="ECO:0000313" key="2">
    <source>
        <dbReference type="Proteomes" id="UP000694846"/>
    </source>
</evidence>
<dbReference type="PANTHER" id="PTHR47326">
    <property type="entry name" value="TRANSPOSABLE ELEMENT TC3 TRANSPOSASE-LIKE PROTEIN"/>
    <property type="match status" value="1"/>
</dbReference>
<reference evidence="3" key="1">
    <citation type="submission" date="2025-08" db="UniProtKB">
        <authorList>
            <consortium name="RefSeq"/>
        </authorList>
    </citation>
    <scope>IDENTIFICATION</scope>
    <source>
        <tissue evidence="3">Whole body</tissue>
    </source>
</reference>
<dbReference type="PANTHER" id="PTHR47326:SF1">
    <property type="entry name" value="HTH PSQ-TYPE DOMAIN-CONTAINING PROTEIN"/>
    <property type="match status" value="1"/>
</dbReference>
<evidence type="ECO:0000259" key="1">
    <source>
        <dbReference type="Pfam" id="PF16087"/>
    </source>
</evidence>
<dbReference type="OrthoDB" id="6727614at2759"/>
<proteinExistence type="predicted"/>
<evidence type="ECO:0000313" key="3">
    <source>
        <dbReference type="RefSeq" id="XP_025414801.1"/>
    </source>
</evidence>
<dbReference type="AlphaFoldDB" id="A0A8B8FWT4"/>
<sequence length="111" mass="13227">MNHSEKVVMLFIYWECQKNARRAAQTYAHRFPNREHPAHSFIHNLERNFITYGSFSKRVDNQQRRRSDALGEEFEEQLLTYVRVNPRASTRHVSRELGIYHTAVCISLYSL</sequence>
<name>A0A8B8FWT4_9HEMI</name>
<dbReference type="GeneID" id="112686635"/>
<protein>
    <submittedName>
        <fullName evidence="3">Uncharacterized protein LOC112686635</fullName>
    </submittedName>
</protein>
<organism evidence="2 3">
    <name type="scientific">Sipha flava</name>
    <name type="common">yellow sugarcane aphid</name>
    <dbReference type="NCBI Taxonomy" id="143950"/>
    <lineage>
        <taxon>Eukaryota</taxon>
        <taxon>Metazoa</taxon>
        <taxon>Ecdysozoa</taxon>
        <taxon>Arthropoda</taxon>
        <taxon>Hexapoda</taxon>
        <taxon>Insecta</taxon>
        <taxon>Pterygota</taxon>
        <taxon>Neoptera</taxon>
        <taxon>Paraneoptera</taxon>
        <taxon>Hemiptera</taxon>
        <taxon>Sternorrhyncha</taxon>
        <taxon>Aphidomorpha</taxon>
        <taxon>Aphidoidea</taxon>
        <taxon>Aphididae</taxon>
        <taxon>Sipha</taxon>
    </lineage>
</organism>
<accession>A0A8B8FWT4</accession>
<dbReference type="InterPro" id="IPR032135">
    <property type="entry name" value="DUF4817"/>
</dbReference>
<dbReference type="RefSeq" id="XP_025414801.1">
    <property type="nucleotide sequence ID" value="XM_025559016.1"/>
</dbReference>
<dbReference type="Pfam" id="PF16087">
    <property type="entry name" value="DUF4817"/>
    <property type="match status" value="1"/>
</dbReference>